<feature type="transmembrane region" description="Helical" evidence="5">
    <location>
        <begin position="106"/>
        <end position="124"/>
    </location>
</feature>
<evidence type="ECO:0000256" key="1">
    <source>
        <dbReference type="ARBA" id="ARBA00004141"/>
    </source>
</evidence>
<feature type="transmembrane region" description="Helical" evidence="5">
    <location>
        <begin position="394"/>
        <end position="424"/>
    </location>
</feature>
<dbReference type="PROSITE" id="PS50801">
    <property type="entry name" value="STAS"/>
    <property type="match status" value="1"/>
</dbReference>
<evidence type="ECO:0000256" key="2">
    <source>
        <dbReference type="ARBA" id="ARBA00022692"/>
    </source>
</evidence>
<proteinExistence type="predicted"/>
<feature type="transmembrane region" description="Helical" evidence="5">
    <location>
        <begin position="210"/>
        <end position="231"/>
    </location>
</feature>
<dbReference type="AlphaFoldDB" id="A0A497XIL6"/>
<dbReference type="OrthoDB" id="9769739at2"/>
<dbReference type="Proteomes" id="UP000268908">
    <property type="component" value="Unassembled WGS sequence"/>
</dbReference>
<feature type="transmembrane region" description="Helical" evidence="5">
    <location>
        <begin position="131"/>
        <end position="154"/>
    </location>
</feature>
<name>A0A497XIL6_9PROT</name>
<comment type="caution">
    <text evidence="7">The sequence shown here is derived from an EMBL/GenBank/DDBJ whole genome shotgun (WGS) entry which is preliminary data.</text>
</comment>
<dbReference type="SUPFAM" id="SSF52402">
    <property type="entry name" value="Adenine nucleotide alpha hydrolases-like"/>
    <property type="match status" value="2"/>
</dbReference>
<comment type="subcellular location">
    <subcellularLocation>
        <location evidence="1">Membrane</location>
        <topology evidence="1">Multi-pass membrane protein</topology>
    </subcellularLocation>
</comment>
<dbReference type="NCBIfam" id="TIGR00815">
    <property type="entry name" value="sulP"/>
    <property type="match status" value="1"/>
</dbReference>
<evidence type="ECO:0000259" key="6">
    <source>
        <dbReference type="PROSITE" id="PS50801"/>
    </source>
</evidence>
<sequence>MTAHTAPWLRKLFPFLLWWPLVNRRTAKDDLLAGITGALIVLPQGVAFATIAGLPPQYGLYAAMMPAVIGALFGSSWHLVSGPTTAISIAVFAALSHQADPGSAHYIQLVLTLTFLVGVFQLVLGLARMGALVNFISHTVVIGFTAGAAILIAASQVRNFFGINIPRGTPFYEIVHQLVVQAGDINPWVAGVGGVTLVTGILARRYIKKIPYMIAAMIVGSIVAEILNLWIGQDATGIKTVGALPAQLPPLSAPDFSLDTLRHTIGPALVITMLALTEAVSISRAIAVRSEQRIDGNQEFIGQGLSNIVGAFFSAYASSGSFNRSGVNYEAGARTPLASVFASIFLLLVLLAVAPLAAYLPNAAMAGILFLVAWGLIDFHHISHIWHTSKTESAILASTLIGTLFNLEAGIFLGVFLSLVTFLYKSSKPEIVPVVPAVEEGAYHFVRAQGLPECPQLRIVRINGSVYFGSASYVQAVLQQIDEENPQQKSVLIAAASLVRIDIAGGEILAQEARRRRRMGGGLYFYRLSRPNYDFLRQGGYTHDIGEGAFFPVMTDVTRALYWTLDPDVCRNCKVRIFKECNSGLLPDGFRRQRLLFATDGSEFSHAPQEIAIELARRFGVTLDIMTSVPSAEESEIARARLSVTTRAALVAGVDTEEIVRVGKHPEAEVVAAAATADTNILIIGRRPTKGDIKEKLLGDIAARIVGRAQCHVLIAGWQSQMWKKRILVASDCSPEGEHVAEVATQLAKVTGTPVTLVAWGRDAGKIREDLDLQVGRMKVDGVDCDALYVEGGPEHAVITALRETEADLVIIGNHHMLGGSVPGHIIAQLSCPVLVANFGGPAPGIASAVINQA</sequence>
<evidence type="ECO:0000313" key="7">
    <source>
        <dbReference type="EMBL" id="RLJ67684.1"/>
    </source>
</evidence>
<organism evidence="7 8">
    <name type="scientific">Sulfurisoma sediminicola</name>
    <dbReference type="NCBI Taxonomy" id="1381557"/>
    <lineage>
        <taxon>Bacteria</taxon>
        <taxon>Pseudomonadati</taxon>
        <taxon>Pseudomonadota</taxon>
        <taxon>Betaproteobacteria</taxon>
        <taxon>Nitrosomonadales</taxon>
        <taxon>Sterolibacteriaceae</taxon>
        <taxon>Sulfurisoma</taxon>
    </lineage>
</organism>
<dbReference type="EMBL" id="RCCI01000004">
    <property type="protein sequence ID" value="RLJ67684.1"/>
    <property type="molecule type" value="Genomic_DNA"/>
</dbReference>
<evidence type="ECO:0000256" key="4">
    <source>
        <dbReference type="ARBA" id="ARBA00023136"/>
    </source>
</evidence>
<gene>
    <name evidence="7" type="ORF">DFR35_0233</name>
</gene>
<dbReference type="Gene3D" id="3.40.50.620">
    <property type="entry name" value="HUPs"/>
    <property type="match status" value="2"/>
</dbReference>
<accession>A0A497XIL6</accession>
<dbReference type="InterPro" id="IPR036513">
    <property type="entry name" value="STAS_dom_sf"/>
</dbReference>
<keyword evidence="8" id="KW-1185">Reference proteome</keyword>
<feature type="transmembrane region" description="Helical" evidence="5">
    <location>
        <begin position="185"/>
        <end position="203"/>
    </location>
</feature>
<keyword evidence="4 5" id="KW-0472">Membrane</keyword>
<dbReference type="RefSeq" id="WP_121239654.1">
    <property type="nucleotide sequence ID" value="NZ_BHVV01000001.1"/>
</dbReference>
<dbReference type="InterPro" id="IPR011547">
    <property type="entry name" value="SLC26A/SulP_dom"/>
</dbReference>
<feature type="transmembrane region" description="Helical" evidence="5">
    <location>
        <begin position="34"/>
        <end position="55"/>
    </location>
</feature>
<dbReference type="Pfam" id="PF00582">
    <property type="entry name" value="Usp"/>
    <property type="match status" value="2"/>
</dbReference>
<feature type="transmembrane region" description="Helical" evidence="5">
    <location>
        <begin position="337"/>
        <end position="356"/>
    </location>
</feature>
<dbReference type="CDD" id="cd00293">
    <property type="entry name" value="USP-like"/>
    <property type="match status" value="2"/>
</dbReference>
<protein>
    <submittedName>
        <fullName evidence="7">SulP family sulfate permease</fullName>
    </submittedName>
</protein>
<feature type="transmembrane region" description="Helical" evidence="5">
    <location>
        <begin position="67"/>
        <end position="94"/>
    </location>
</feature>
<dbReference type="Gene3D" id="3.30.750.24">
    <property type="entry name" value="STAS domain"/>
    <property type="match status" value="1"/>
</dbReference>
<dbReference type="InterPro" id="IPR002645">
    <property type="entry name" value="STAS_dom"/>
</dbReference>
<dbReference type="GO" id="GO:0055085">
    <property type="term" value="P:transmembrane transport"/>
    <property type="evidence" value="ECO:0007669"/>
    <property type="project" value="InterPro"/>
</dbReference>
<feature type="transmembrane region" description="Helical" evidence="5">
    <location>
        <begin position="265"/>
        <end position="288"/>
    </location>
</feature>
<dbReference type="PANTHER" id="PTHR11814">
    <property type="entry name" value="SULFATE TRANSPORTER"/>
    <property type="match status" value="1"/>
</dbReference>
<keyword evidence="2 5" id="KW-0812">Transmembrane</keyword>
<dbReference type="InterPro" id="IPR006016">
    <property type="entry name" value="UspA"/>
</dbReference>
<keyword evidence="3 5" id="KW-1133">Transmembrane helix</keyword>
<dbReference type="GO" id="GO:0016020">
    <property type="term" value="C:membrane"/>
    <property type="evidence" value="ECO:0007669"/>
    <property type="project" value="UniProtKB-SubCell"/>
</dbReference>
<evidence type="ECO:0000256" key="5">
    <source>
        <dbReference type="SAM" id="Phobius"/>
    </source>
</evidence>
<evidence type="ECO:0000313" key="8">
    <source>
        <dbReference type="Proteomes" id="UP000268908"/>
    </source>
</evidence>
<evidence type="ECO:0000256" key="3">
    <source>
        <dbReference type="ARBA" id="ARBA00022989"/>
    </source>
</evidence>
<feature type="transmembrane region" description="Helical" evidence="5">
    <location>
        <begin position="363"/>
        <end position="382"/>
    </location>
</feature>
<reference evidence="7 8" key="1">
    <citation type="submission" date="2018-10" db="EMBL/GenBank/DDBJ databases">
        <title>Genomic Encyclopedia of Type Strains, Phase IV (KMG-IV): sequencing the most valuable type-strain genomes for metagenomic binning, comparative biology and taxonomic classification.</title>
        <authorList>
            <person name="Goeker M."/>
        </authorList>
    </citation>
    <scope>NUCLEOTIDE SEQUENCE [LARGE SCALE GENOMIC DNA]</scope>
    <source>
        <strain evidence="7 8">DSM 26916</strain>
    </source>
</reference>
<feature type="domain" description="STAS" evidence="6">
    <location>
        <begin position="455"/>
        <end position="561"/>
    </location>
</feature>
<dbReference type="InterPro" id="IPR014729">
    <property type="entry name" value="Rossmann-like_a/b/a_fold"/>
</dbReference>
<dbReference type="CDD" id="cd07042">
    <property type="entry name" value="STAS_SulP_like_sulfate_transporter"/>
    <property type="match status" value="1"/>
</dbReference>
<dbReference type="Pfam" id="PF00916">
    <property type="entry name" value="Sulfate_transp"/>
    <property type="match status" value="1"/>
</dbReference>
<dbReference type="InterPro" id="IPR001902">
    <property type="entry name" value="SLC26A/SulP_fam"/>
</dbReference>
<dbReference type="SUPFAM" id="SSF52091">
    <property type="entry name" value="SpoIIaa-like"/>
    <property type="match status" value="1"/>
</dbReference>